<dbReference type="PANTHER" id="PTHR46532:SF13">
    <property type="entry name" value="CYTOPLASMIC DYNEIN 1 HEAVY CHAIN 1"/>
    <property type="match status" value="1"/>
</dbReference>
<dbReference type="AlphaFoldDB" id="A0A9Q0RVP6"/>
<gene>
    <name evidence="2" type="primary">Dhc64C_0</name>
    <name evidence="2" type="ORF">Bhyg_17871</name>
</gene>
<dbReference type="Pfam" id="PF08385">
    <property type="entry name" value="DHC_N1"/>
    <property type="match status" value="1"/>
</dbReference>
<feature type="non-terminal residue" evidence="2">
    <location>
        <position position="103"/>
    </location>
</feature>
<dbReference type="GO" id="GO:0005858">
    <property type="term" value="C:axonemal dynein complex"/>
    <property type="evidence" value="ECO:0007669"/>
    <property type="project" value="TreeGrafter"/>
</dbReference>
<dbReference type="OrthoDB" id="14187at2759"/>
<protein>
    <submittedName>
        <fullName evidence="2">Dynein heavy chain, cytoplasmic</fullName>
    </submittedName>
</protein>
<comment type="caution">
    <text evidence="2">The sequence shown here is derived from an EMBL/GenBank/DDBJ whole genome shotgun (WGS) entry which is preliminary data.</text>
</comment>
<reference evidence="2" key="1">
    <citation type="submission" date="2022-07" db="EMBL/GenBank/DDBJ databases">
        <authorList>
            <person name="Trinca V."/>
            <person name="Uliana J.V.C."/>
            <person name="Torres T.T."/>
            <person name="Ward R.J."/>
            <person name="Monesi N."/>
        </authorList>
    </citation>
    <scope>NUCLEOTIDE SEQUENCE</scope>
    <source>
        <strain evidence="2">HSMRA1968</strain>
        <tissue evidence="2">Whole embryos</tissue>
    </source>
</reference>
<proteinExistence type="predicted"/>
<dbReference type="EMBL" id="WJQU01001696">
    <property type="protein sequence ID" value="KAJ6633786.1"/>
    <property type="molecule type" value="Genomic_DNA"/>
</dbReference>
<evidence type="ECO:0000313" key="3">
    <source>
        <dbReference type="Proteomes" id="UP001151699"/>
    </source>
</evidence>
<dbReference type="InterPro" id="IPR013594">
    <property type="entry name" value="Dynein_heavy_tail"/>
</dbReference>
<feature type="non-terminal residue" evidence="2">
    <location>
        <position position="1"/>
    </location>
</feature>
<feature type="domain" description="Dynein heavy chain tail" evidence="1">
    <location>
        <begin position="4"/>
        <end position="102"/>
    </location>
</feature>
<organism evidence="2 3">
    <name type="scientific">Pseudolycoriella hygida</name>
    <dbReference type="NCBI Taxonomy" id="35572"/>
    <lineage>
        <taxon>Eukaryota</taxon>
        <taxon>Metazoa</taxon>
        <taxon>Ecdysozoa</taxon>
        <taxon>Arthropoda</taxon>
        <taxon>Hexapoda</taxon>
        <taxon>Insecta</taxon>
        <taxon>Pterygota</taxon>
        <taxon>Neoptera</taxon>
        <taxon>Endopterygota</taxon>
        <taxon>Diptera</taxon>
        <taxon>Nematocera</taxon>
        <taxon>Sciaroidea</taxon>
        <taxon>Sciaridae</taxon>
        <taxon>Pseudolycoriella</taxon>
    </lineage>
</organism>
<dbReference type="Proteomes" id="UP001151699">
    <property type="component" value="Unassembled WGS sequence"/>
</dbReference>
<evidence type="ECO:0000313" key="2">
    <source>
        <dbReference type="EMBL" id="KAJ6633786.1"/>
    </source>
</evidence>
<dbReference type="GO" id="GO:0051959">
    <property type="term" value="F:dynein light intermediate chain binding"/>
    <property type="evidence" value="ECO:0007669"/>
    <property type="project" value="InterPro"/>
</dbReference>
<name>A0A9Q0RVP6_9DIPT</name>
<dbReference type="InterPro" id="IPR026983">
    <property type="entry name" value="DHC"/>
</dbReference>
<accession>A0A9Q0RVP6</accession>
<dbReference type="GO" id="GO:0007018">
    <property type="term" value="P:microtubule-based movement"/>
    <property type="evidence" value="ECO:0007669"/>
    <property type="project" value="InterPro"/>
</dbReference>
<dbReference type="PANTHER" id="PTHR46532">
    <property type="entry name" value="MALE FERTILITY FACTOR KL5"/>
    <property type="match status" value="1"/>
</dbReference>
<sequence length="103" mass="11890">KLSTTEVFQEWARKVQERNLGITGRIFLIDSARSRTGRGNVLKLRVNFLPEIITLYKEVRNFKGLGFRVPLAIVNKAHQANQLYPFAISLIESVRAYERTLDK</sequence>
<evidence type="ECO:0000259" key="1">
    <source>
        <dbReference type="Pfam" id="PF08385"/>
    </source>
</evidence>
<dbReference type="GO" id="GO:0045505">
    <property type="term" value="F:dynein intermediate chain binding"/>
    <property type="evidence" value="ECO:0007669"/>
    <property type="project" value="InterPro"/>
</dbReference>
<keyword evidence="3" id="KW-1185">Reference proteome</keyword>